<organism evidence="9 10">
    <name type="scientific">Paramuricea clavata</name>
    <name type="common">Red gorgonian</name>
    <name type="synonym">Violescent sea-whip</name>
    <dbReference type="NCBI Taxonomy" id="317549"/>
    <lineage>
        <taxon>Eukaryota</taxon>
        <taxon>Metazoa</taxon>
        <taxon>Cnidaria</taxon>
        <taxon>Anthozoa</taxon>
        <taxon>Octocorallia</taxon>
        <taxon>Malacalcyonacea</taxon>
        <taxon>Plexauridae</taxon>
        <taxon>Paramuricea</taxon>
    </lineage>
</organism>
<gene>
    <name evidence="9" type="ORF">PACLA_8A013086</name>
</gene>
<keyword evidence="7 9" id="KW-0675">Receptor</keyword>
<dbReference type="GO" id="GO:0004930">
    <property type="term" value="F:G protein-coupled receptor activity"/>
    <property type="evidence" value="ECO:0007669"/>
    <property type="project" value="UniProtKB-KW"/>
</dbReference>
<comment type="subcellular location">
    <subcellularLocation>
        <location evidence="1">Cell membrane</location>
        <topology evidence="1">Multi-pass membrane protein</topology>
    </subcellularLocation>
</comment>
<sequence>MSIFVVAHKHAKSIRKQERRIDGDTTSIRMSEAKTAWRLSVFIIVFIICWTPFFVKIWGRLFLKNGPPVHFYVVANTLPNINAVINPFLYALFNPTFRRRMVMFYKKKKGTRQKMESIRRNEISTALTNLNNSPSMSRAVSTQFSPQTERRELHSVDLGKEHLDAFKKLLTPPHTEHGHTSNEEMYSPNETSL</sequence>
<dbReference type="PROSITE" id="PS50262">
    <property type="entry name" value="G_PROTEIN_RECEP_F1_2"/>
    <property type="match status" value="1"/>
</dbReference>
<dbReference type="GO" id="GO:0005886">
    <property type="term" value="C:plasma membrane"/>
    <property type="evidence" value="ECO:0007669"/>
    <property type="project" value="UniProtKB-SubCell"/>
</dbReference>
<comment type="caution">
    <text evidence="9">The sequence shown here is derived from an EMBL/GenBank/DDBJ whole genome shotgun (WGS) entry which is preliminary data.</text>
</comment>
<evidence type="ECO:0000256" key="6">
    <source>
        <dbReference type="ARBA" id="ARBA00023136"/>
    </source>
</evidence>
<dbReference type="Proteomes" id="UP001152795">
    <property type="component" value="Unassembled WGS sequence"/>
</dbReference>
<dbReference type="Gene3D" id="1.20.1070.10">
    <property type="entry name" value="Rhodopsin 7-helix transmembrane proteins"/>
    <property type="match status" value="1"/>
</dbReference>
<evidence type="ECO:0000256" key="1">
    <source>
        <dbReference type="ARBA" id="ARBA00004651"/>
    </source>
</evidence>
<keyword evidence="8" id="KW-0807">Transducer</keyword>
<accession>A0A7D9J7U0</accession>
<dbReference type="Pfam" id="PF00001">
    <property type="entry name" value="7tm_1"/>
    <property type="match status" value="1"/>
</dbReference>
<proteinExistence type="predicted"/>
<evidence type="ECO:0000313" key="10">
    <source>
        <dbReference type="Proteomes" id="UP001152795"/>
    </source>
</evidence>
<protein>
    <submittedName>
        <fullName evidence="9">5-hydroxytryptamine receptor 4-like</fullName>
    </submittedName>
</protein>
<evidence type="ECO:0000256" key="4">
    <source>
        <dbReference type="ARBA" id="ARBA00022989"/>
    </source>
</evidence>
<keyword evidence="4" id="KW-1133">Transmembrane helix</keyword>
<dbReference type="EMBL" id="CACRXK020012767">
    <property type="protein sequence ID" value="CAB4023963.1"/>
    <property type="molecule type" value="Genomic_DNA"/>
</dbReference>
<dbReference type="InterPro" id="IPR000276">
    <property type="entry name" value="GPCR_Rhodpsn"/>
</dbReference>
<dbReference type="SUPFAM" id="SSF81321">
    <property type="entry name" value="Family A G protein-coupled receptor-like"/>
    <property type="match status" value="1"/>
</dbReference>
<evidence type="ECO:0000256" key="3">
    <source>
        <dbReference type="ARBA" id="ARBA00022692"/>
    </source>
</evidence>
<keyword evidence="10" id="KW-1185">Reference proteome</keyword>
<keyword evidence="5" id="KW-0297">G-protein coupled receptor</keyword>
<evidence type="ECO:0000256" key="7">
    <source>
        <dbReference type="ARBA" id="ARBA00023170"/>
    </source>
</evidence>
<evidence type="ECO:0000313" key="9">
    <source>
        <dbReference type="EMBL" id="CAB4023963.1"/>
    </source>
</evidence>
<keyword evidence="6" id="KW-0472">Membrane</keyword>
<evidence type="ECO:0000256" key="8">
    <source>
        <dbReference type="ARBA" id="ARBA00023224"/>
    </source>
</evidence>
<dbReference type="PANTHER" id="PTHR24249">
    <property type="entry name" value="HISTAMINE RECEPTOR-RELATED G-PROTEIN COUPLED RECEPTOR"/>
    <property type="match status" value="1"/>
</dbReference>
<dbReference type="PRINTS" id="PR00237">
    <property type="entry name" value="GPCRRHODOPSN"/>
</dbReference>
<dbReference type="AlphaFoldDB" id="A0A7D9J7U0"/>
<name>A0A7D9J7U0_PARCT</name>
<dbReference type="InterPro" id="IPR050569">
    <property type="entry name" value="TAAR"/>
</dbReference>
<dbReference type="OrthoDB" id="10010417at2759"/>
<evidence type="ECO:0000256" key="2">
    <source>
        <dbReference type="ARBA" id="ARBA00022475"/>
    </source>
</evidence>
<evidence type="ECO:0000256" key="5">
    <source>
        <dbReference type="ARBA" id="ARBA00023040"/>
    </source>
</evidence>
<dbReference type="InterPro" id="IPR017452">
    <property type="entry name" value="GPCR_Rhodpsn_7TM"/>
</dbReference>
<keyword evidence="3" id="KW-0812">Transmembrane</keyword>
<reference evidence="9" key="1">
    <citation type="submission" date="2020-04" db="EMBL/GenBank/DDBJ databases">
        <authorList>
            <person name="Alioto T."/>
            <person name="Alioto T."/>
            <person name="Gomez Garrido J."/>
        </authorList>
    </citation>
    <scope>NUCLEOTIDE SEQUENCE</scope>
    <source>
        <strain evidence="9">A484AB</strain>
    </source>
</reference>
<keyword evidence="2" id="KW-1003">Cell membrane</keyword>